<dbReference type="GO" id="GO:0051301">
    <property type="term" value="P:cell division"/>
    <property type="evidence" value="ECO:0007669"/>
    <property type="project" value="UniProtKB-KW"/>
</dbReference>
<dbReference type="GO" id="GO:0042729">
    <property type="term" value="C:DASH complex"/>
    <property type="evidence" value="ECO:0007669"/>
    <property type="project" value="InterPro"/>
</dbReference>
<dbReference type="InterPro" id="IPR013965">
    <property type="entry name" value="DASH_Dad3"/>
</dbReference>
<keyword evidence="12" id="KW-0206">Cytoskeleton</keyword>
<gene>
    <name evidence="18" type="ORF">DASC09_017380</name>
</gene>
<dbReference type="RefSeq" id="XP_064851413.1">
    <property type="nucleotide sequence ID" value="XM_064995341.1"/>
</dbReference>
<evidence type="ECO:0000256" key="5">
    <source>
        <dbReference type="ARBA" id="ARBA00022454"/>
    </source>
</evidence>
<evidence type="ECO:0000256" key="8">
    <source>
        <dbReference type="ARBA" id="ARBA00022701"/>
    </source>
</evidence>
<keyword evidence="8" id="KW-0493">Microtubule</keyword>
<evidence type="ECO:0000256" key="7">
    <source>
        <dbReference type="ARBA" id="ARBA00022618"/>
    </source>
</evidence>
<dbReference type="GeneID" id="90072392"/>
<protein>
    <recommendedName>
        <fullName evidence="16">DASH complex subunit DAD3</fullName>
    </recommendedName>
    <alternativeName>
        <fullName evidence="17">Outer kinetochore protein DAD3</fullName>
    </alternativeName>
</protein>
<keyword evidence="19" id="KW-1185">Reference proteome</keyword>
<keyword evidence="5" id="KW-0158">Chromosome</keyword>
<comment type="caution">
    <text evidence="18">The sequence shown here is derived from an EMBL/GenBank/DDBJ whole genome shotgun (WGS) entry which is preliminary data.</text>
</comment>
<evidence type="ECO:0000256" key="16">
    <source>
        <dbReference type="ARBA" id="ARBA00044179"/>
    </source>
</evidence>
<keyword evidence="6" id="KW-0963">Cytoplasm</keyword>
<evidence type="ECO:0000256" key="15">
    <source>
        <dbReference type="ARBA" id="ARBA00023328"/>
    </source>
</evidence>
<evidence type="ECO:0000256" key="3">
    <source>
        <dbReference type="ARBA" id="ARBA00004629"/>
    </source>
</evidence>
<keyword evidence="7" id="KW-0132">Cell division</keyword>
<dbReference type="GO" id="GO:0005874">
    <property type="term" value="C:microtubule"/>
    <property type="evidence" value="ECO:0007669"/>
    <property type="project" value="UniProtKB-KW"/>
</dbReference>
<evidence type="ECO:0000256" key="13">
    <source>
        <dbReference type="ARBA" id="ARBA00023242"/>
    </source>
</evidence>
<comment type="similarity">
    <text evidence="4">Belongs to the DASH complex DAD3 family.</text>
</comment>
<dbReference type="GO" id="GO:0008608">
    <property type="term" value="P:attachment of spindle microtubules to kinetochore"/>
    <property type="evidence" value="ECO:0007669"/>
    <property type="project" value="InterPro"/>
</dbReference>
<keyword evidence="9" id="KW-0498">Mitosis</keyword>
<name>A0AAV5QHU1_9ASCO</name>
<keyword evidence="11" id="KW-0995">Kinetochore</keyword>
<keyword evidence="10" id="KW-0159">Chromosome partition</keyword>
<organism evidence="18 19">
    <name type="scientific">Saccharomycopsis crataegensis</name>
    <dbReference type="NCBI Taxonomy" id="43959"/>
    <lineage>
        <taxon>Eukaryota</taxon>
        <taxon>Fungi</taxon>
        <taxon>Dikarya</taxon>
        <taxon>Ascomycota</taxon>
        <taxon>Saccharomycotina</taxon>
        <taxon>Saccharomycetes</taxon>
        <taxon>Saccharomycopsidaceae</taxon>
        <taxon>Saccharomycopsis</taxon>
    </lineage>
</organism>
<evidence type="ECO:0000256" key="14">
    <source>
        <dbReference type="ARBA" id="ARBA00023306"/>
    </source>
</evidence>
<evidence type="ECO:0000256" key="17">
    <source>
        <dbReference type="ARBA" id="ARBA00044305"/>
    </source>
</evidence>
<dbReference type="PANTHER" id="PTHR28017:SF1">
    <property type="entry name" value="DASH COMPLEX SUBUNIT DAD3"/>
    <property type="match status" value="1"/>
</dbReference>
<proteinExistence type="inferred from homology"/>
<evidence type="ECO:0000256" key="4">
    <source>
        <dbReference type="ARBA" id="ARBA00006277"/>
    </source>
</evidence>
<evidence type="ECO:0000256" key="1">
    <source>
        <dbReference type="ARBA" id="ARBA00004123"/>
    </source>
</evidence>
<reference evidence="18 19" key="1">
    <citation type="journal article" date="2023" name="Elife">
        <title>Identification of key yeast species and microbe-microbe interactions impacting larval growth of Drosophila in the wild.</title>
        <authorList>
            <person name="Mure A."/>
            <person name="Sugiura Y."/>
            <person name="Maeda R."/>
            <person name="Honda K."/>
            <person name="Sakurai N."/>
            <person name="Takahashi Y."/>
            <person name="Watada M."/>
            <person name="Katoh T."/>
            <person name="Gotoh A."/>
            <person name="Gotoh Y."/>
            <person name="Taniguchi I."/>
            <person name="Nakamura K."/>
            <person name="Hayashi T."/>
            <person name="Katayama T."/>
            <person name="Uemura T."/>
            <person name="Hattori Y."/>
        </authorList>
    </citation>
    <scope>NUCLEOTIDE SEQUENCE [LARGE SCALE GENOMIC DNA]</scope>
    <source>
        <strain evidence="18 19">SC-9</strain>
    </source>
</reference>
<dbReference type="PANTHER" id="PTHR28017">
    <property type="entry name" value="DASH COMPLEX SUBUNIT DAD3"/>
    <property type="match status" value="1"/>
</dbReference>
<evidence type="ECO:0000256" key="6">
    <source>
        <dbReference type="ARBA" id="ARBA00022490"/>
    </source>
</evidence>
<keyword evidence="14" id="KW-0131">Cell cycle</keyword>
<dbReference type="AlphaFoldDB" id="A0AAV5QHU1"/>
<evidence type="ECO:0000256" key="9">
    <source>
        <dbReference type="ARBA" id="ARBA00022776"/>
    </source>
</evidence>
<keyword evidence="13" id="KW-0539">Nucleus</keyword>
<dbReference type="GO" id="GO:0051010">
    <property type="term" value="F:microtubule plus-end binding"/>
    <property type="evidence" value="ECO:0007669"/>
    <property type="project" value="TreeGrafter"/>
</dbReference>
<evidence type="ECO:0000313" key="19">
    <source>
        <dbReference type="Proteomes" id="UP001360560"/>
    </source>
</evidence>
<evidence type="ECO:0000313" key="18">
    <source>
        <dbReference type="EMBL" id="GMM34413.1"/>
    </source>
</evidence>
<sequence>MEESIDRTQVNDTEYEVLAQYQLALRQLKKINHQLETLNKSPTPQLIEQLRFLENKIGLLFTLIKSSAFSFIVKHQQDINYDENDGNEVINNGILQSSDGTVNVTLDSTK</sequence>
<comment type="subcellular location">
    <subcellularLocation>
        <location evidence="3">Chromosome</location>
        <location evidence="3">Centromere</location>
        <location evidence="3">Kinetochore</location>
    </subcellularLocation>
    <subcellularLocation>
        <location evidence="2">Cytoplasm</location>
        <location evidence="2">Cytoskeleton</location>
        <location evidence="2">Spindle</location>
    </subcellularLocation>
    <subcellularLocation>
        <location evidence="1">Nucleus</location>
    </subcellularLocation>
</comment>
<accession>A0AAV5QHU1</accession>
<dbReference type="GO" id="GO:0072686">
    <property type="term" value="C:mitotic spindle"/>
    <property type="evidence" value="ECO:0007669"/>
    <property type="project" value="InterPro"/>
</dbReference>
<evidence type="ECO:0000256" key="12">
    <source>
        <dbReference type="ARBA" id="ARBA00023212"/>
    </source>
</evidence>
<dbReference type="Pfam" id="PF08656">
    <property type="entry name" value="DASH_Dad3"/>
    <property type="match status" value="1"/>
</dbReference>
<evidence type="ECO:0000256" key="11">
    <source>
        <dbReference type="ARBA" id="ARBA00022838"/>
    </source>
</evidence>
<evidence type="ECO:0000256" key="2">
    <source>
        <dbReference type="ARBA" id="ARBA00004186"/>
    </source>
</evidence>
<dbReference type="Proteomes" id="UP001360560">
    <property type="component" value="Unassembled WGS sequence"/>
</dbReference>
<dbReference type="EMBL" id="BTFZ01000002">
    <property type="protein sequence ID" value="GMM34413.1"/>
    <property type="molecule type" value="Genomic_DNA"/>
</dbReference>
<evidence type="ECO:0000256" key="10">
    <source>
        <dbReference type="ARBA" id="ARBA00022829"/>
    </source>
</evidence>
<keyword evidence="15" id="KW-0137">Centromere</keyword>